<evidence type="ECO:0000313" key="9">
    <source>
        <dbReference type="EMBL" id="KAK3057914.1"/>
    </source>
</evidence>
<keyword evidence="2 7" id="KW-0812">Transmembrane</keyword>
<feature type="transmembrane region" description="Helical" evidence="7">
    <location>
        <begin position="67"/>
        <end position="88"/>
    </location>
</feature>
<evidence type="ECO:0000256" key="3">
    <source>
        <dbReference type="ARBA" id="ARBA00022989"/>
    </source>
</evidence>
<organism evidence="9 10">
    <name type="scientific">Extremus antarcticus</name>
    <dbReference type="NCBI Taxonomy" id="702011"/>
    <lineage>
        <taxon>Eukaryota</taxon>
        <taxon>Fungi</taxon>
        <taxon>Dikarya</taxon>
        <taxon>Ascomycota</taxon>
        <taxon>Pezizomycotina</taxon>
        <taxon>Dothideomycetes</taxon>
        <taxon>Dothideomycetidae</taxon>
        <taxon>Mycosphaerellales</taxon>
        <taxon>Extremaceae</taxon>
        <taxon>Extremus</taxon>
    </lineage>
</organism>
<evidence type="ECO:0000256" key="2">
    <source>
        <dbReference type="ARBA" id="ARBA00022692"/>
    </source>
</evidence>
<keyword evidence="3 7" id="KW-1133">Transmembrane helix</keyword>
<evidence type="ECO:0000256" key="4">
    <source>
        <dbReference type="ARBA" id="ARBA00023136"/>
    </source>
</evidence>
<feature type="domain" description="Rhodopsin" evidence="8">
    <location>
        <begin position="49"/>
        <end position="294"/>
    </location>
</feature>
<dbReference type="InterPro" id="IPR052337">
    <property type="entry name" value="SAT4-like"/>
</dbReference>
<feature type="region of interest" description="Disordered" evidence="6">
    <location>
        <begin position="384"/>
        <end position="445"/>
    </location>
</feature>
<evidence type="ECO:0000259" key="8">
    <source>
        <dbReference type="Pfam" id="PF20684"/>
    </source>
</evidence>
<comment type="caution">
    <text evidence="9">The sequence shown here is derived from an EMBL/GenBank/DDBJ whole genome shotgun (WGS) entry which is preliminary data.</text>
</comment>
<keyword evidence="10" id="KW-1185">Reference proteome</keyword>
<name>A0AAJ0GHW8_9PEZI</name>
<gene>
    <name evidence="9" type="ORF">LTR09_000990</name>
</gene>
<feature type="region of interest" description="Disordered" evidence="6">
    <location>
        <begin position="307"/>
        <end position="326"/>
    </location>
</feature>
<feature type="transmembrane region" description="Helical" evidence="7">
    <location>
        <begin position="232"/>
        <end position="252"/>
    </location>
</feature>
<dbReference type="PANTHER" id="PTHR33048">
    <property type="entry name" value="PTH11-LIKE INTEGRAL MEMBRANE PROTEIN (AFU_ORTHOLOGUE AFUA_5G11245)"/>
    <property type="match status" value="1"/>
</dbReference>
<evidence type="ECO:0000256" key="5">
    <source>
        <dbReference type="ARBA" id="ARBA00038359"/>
    </source>
</evidence>
<protein>
    <recommendedName>
        <fullName evidence="8">Rhodopsin domain-containing protein</fullName>
    </recommendedName>
</protein>
<dbReference type="Proteomes" id="UP001271007">
    <property type="component" value="Unassembled WGS sequence"/>
</dbReference>
<evidence type="ECO:0000256" key="1">
    <source>
        <dbReference type="ARBA" id="ARBA00004141"/>
    </source>
</evidence>
<keyword evidence="4 7" id="KW-0472">Membrane</keyword>
<evidence type="ECO:0000256" key="7">
    <source>
        <dbReference type="SAM" id="Phobius"/>
    </source>
</evidence>
<reference evidence="9" key="1">
    <citation type="submission" date="2023-04" db="EMBL/GenBank/DDBJ databases">
        <title>Black Yeasts Isolated from many extreme environments.</title>
        <authorList>
            <person name="Coleine C."/>
            <person name="Stajich J.E."/>
            <person name="Selbmann L."/>
        </authorList>
    </citation>
    <scope>NUCLEOTIDE SEQUENCE</scope>
    <source>
        <strain evidence="9">CCFEE 5312</strain>
    </source>
</reference>
<dbReference type="EMBL" id="JAWDJX010000002">
    <property type="protein sequence ID" value="KAK3057914.1"/>
    <property type="molecule type" value="Genomic_DNA"/>
</dbReference>
<evidence type="ECO:0000256" key="6">
    <source>
        <dbReference type="SAM" id="MobiDB-lite"/>
    </source>
</evidence>
<dbReference type="AlphaFoldDB" id="A0AAJ0GHW8"/>
<feature type="transmembrane region" description="Helical" evidence="7">
    <location>
        <begin position="144"/>
        <end position="168"/>
    </location>
</feature>
<feature type="transmembrane region" description="Helical" evidence="7">
    <location>
        <begin position="272"/>
        <end position="293"/>
    </location>
</feature>
<feature type="transmembrane region" description="Helical" evidence="7">
    <location>
        <begin position="29"/>
        <end position="47"/>
    </location>
</feature>
<dbReference type="GO" id="GO:0016020">
    <property type="term" value="C:membrane"/>
    <property type="evidence" value="ECO:0007669"/>
    <property type="project" value="UniProtKB-SubCell"/>
</dbReference>
<proteinExistence type="inferred from homology"/>
<dbReference type="Pfam" id="PF20684">
    <property type="entry name" value="Fung_rhodopsin"/>
    <property type="match status" value="1"/>
</dbReference>
<evidence type="ECO:0000313" key="10">
    <source>
        <dbReference type="Proteomes" id="UP001271007"/>
    </source>
</evidence>
<dbReference type="PANTHER" id="PTHR33048:SF129">
    <property type="entry name" value="INTEGRAL MEMBRANE PROTEIN-RELATED"/>
    <property type="match status" value="1"/>
</dbReference>
<comment type="subcellular location">
    <subcellularLocation>
        <location evidence="1">Membrane</location>
        <topology evidence="1">Multi-pass membrane protein</topology>
    </subcellularLocation>
</comment>
<accession>A0AAJ0GHW8</accession>
<dbReference type="InterPro" id="IPR049326">
    <property type="entry name" value="Rhodopsin_dom_fungi"/>
</dbReference>
<sequence>MPGNIQDLPPPSVVASWPAPNYVDPVTRSWMPIYAGILQGATTVLVATRLRLRLLNKAGPIGLDDALLVPAYLAATMFTVVIIVGSVNHGNNRHIWDVPPDSYEMVAFFAWLSQLAFLRSTCATKASVLLFYRRLVKGTYSKKWKYATIAAIALTVCYCVAFIFALIFNCNPTEAYWKGLSYTYTRDWRCSDTTIANPLSGALSVCSDLYAVILPMGMLYKFDIERKKRIALYAVFSLGLLVVAAGSVRTYYLARLSYDYDLTWIGFDTYVWADLEVQLAIICASAPVLRVLFRQLRAPLTRAMNTASAGRSSKRDSGPPVISPISTVTTYVGDPKSQFHNATPSLEVLKECDVEVSPVHQPAGSYNVKDPAEYDAYALRNVDRHRSSRNWQGPVRQPSHTGSRPPEPPTWRSHVSRQSSVESSMPSEAAAGLKAVPRSLLDSSP</sequence>
<comment type="similarity">
    <text evidence="5">Belongs to the SAT4 family.</text>
</comment>
<feature type="compositionally biased region" description="Low complexity" evidence="6">
    <location>
        <begin position="412"/>
        <end position="428"/>
    </location>
</feature>